<dbReference type="InterPro" id="IPR001387">
    <property type="entry name" value="Cro/C1-type_HTH"/>
</dbReference>
<comment type="caution">
    <text evidence="2">The sequence shown here is derived from an EMBL/GenBank/DDBJ whole genome shotgun (WGS) entry which is preliminary data.</text>
</comment>
<evidence type="ECO:0000313" key="3">
    <source>
        <dbReference type="Proteomes" id="UP000187151"/>
    </source>
</evidence>
<dbReference type="Proteomes" id="UP000187151">
    <property type="component" value="Unassembled WGS sequence"/>
</dbReference>
<name>A0ABX3G9B4_9ACTN</name>
<dbReference type="Gene3D" id="1.10.260.40">
    <property type="entry name" value="lambda repressor-like DNA-binding domains"/>
    <property type="match status" value="1"/>
</dbReference>
<dbReference type="CDD" id="cd00093">
    <property type="entry name" value="HTH_XRE"/>
    <property type="match status" value="1"/>
</dbReference>
<feature type="domain" description="HTH cro/C1-type" evidence="1">
    <location>
        <begin position="12"/>
        <end position="44"/>
    </location>
</feature>
<evidence type="ECO:0000259" key="1">
    <source>
        <dbReference type="PROSITE" id="PS50943"/>
    </source>
</evidence>
<proteinExistence type="predicted"/>
<accession>A0ABX3G9B4</accession>
<gene>
    <name evidence="2" type="ORF">AVW11_03775</name>
</gene>
<dbReference type="RefSeq" id="WP_076043194.1">
    <property type="nucleotide sequence ID" value="NZ_MQUR01000005.1"/>
</dbReference>
<keyword evidence="3" id="KW-1185">Reference proteome</keyword>
<dbReference type="InterPro" id="IPR010982">
    <property type="entry name" value="Lambda_DNA-bd_dom_sf"/>
</dbReference>
<evidence type="ECO:0000313" key="2">
    <source>
        <dbReference type="EMBL" id="OLZ72521.1"/>
    </source>
</evidence>
<dbReference type="SUPFAM" id="SSF47413">
    <property type="entry name" value="lambda repressor-like DNA-binding domains"/>
    <property type="match status" value="1"/>
</dbReference>
<dbReference type="EMBL" id="MQUR01000005">
    <property type="protein sequence ID" value="OLZ72521.1"/>
    <property type="molecule type" value="Genomic_DNA"/>
</dbReference>
<dbReference type="PROSITE" id="PS50943">
    <property type="entry name" value="HTH_CROC1"/>
    <property type="match status" value="1"/>
</dbReference>
<organism evidence="2 3">
    <name type="scientific">Streptomyces amritsarensis</name>
    <dbReference type="NCBI Taxonomy" id="681158"/>
    <lineage>
        <taxon>Bacteria</taxon>
        <taxon>Bacillati</taxon>
        <taxon>Actinomycetota</taxon>
        <taxon>Actinomycetes</taxon>
        <taxon>Kitasatosporales</taxon>
        <taxon>Streptomycetaceae</taxon>
        <taxon>Streptomyces</taxon>
    </lineage>
</organism>
<protein>
    <recommendedName>
        <fullName evidence="1">HTH cro/C1-type domain-containing protein</fullName>
    </recommendedName>
</protein>
<dbReference type="Pfam" id="PF13560">
    <property type="entry name" value="HTH_31"/>
    <property type="match status" value="1"/>
</dbReference>
<reference evidence="2 3" key="1">
    <citation type="submission" date="2016-01" db="EMBL/GenBank/DDBJ databases">
        <title>Streptomyces amritsarensis strain MTCC 11845 genome sequencing and assembly.</title>
        <authorList>
            <person name="Sharma D."/>
            <person name="Nair G.R."/>
            <person name="Kaur G."/>
            <person name="Manhas R.K."/>
            <person name="Mayilraj S."/>
        </authorList>
    </citation>
    <scope>NUCLEOTIDE SEQUENCE [LARGE SCALE GENOMIC DNA]</scope>
    <source>
        <strain evidence="2 3">MTCC 11845</strain>
    </source>
</reference>
<sequence length="176" mass="18478">MDRDWALLGKALQAARKAAGVSQDELASELDASRSAVQQIEAGKEFKKPTATIKAFARRVGWTDSSVEAVLAGGTPTLQTAVDSAAPAAEPPSPFPGLPLRIVHELTDDGALLDTAVVPLGGDARMVVVIKGSATASPEQIRRNLEAWRAAEQHLIEAIELEQGDGEDPSPAVHEA</sequence>